<keyword evidence="6 8" id="KW-1133">Transmembrane helix</keyword>
<keyword evidence="4" id="KW-1003">Cell membrane</keyword>
<evidence type="ECO:0000256" key="6">
    <source>
        <dbReference type="ARBA" id="ARBA00022989"/>
    </source>
</evidence>
<feature type="transmembrane region" description="Helical" evidence="8">
    <location>
        <begin position="250"/>
        <end position="272"/>
    </location>
</feature>
<dbReference type="InterPro" id="IPR035906">
    <property type="entry name" value="MetI-like_sf"/>
</dbReference>
<evidence type="ECO:0000256" key="7">
    <source>
        <dbReference type="ARBA" id="ARBA00023136"/>
    </source>
</evidence>
<feature type="transmembrane region" description="Helical" evidence="8">
    <location>
        <begin position="28"/>
        <end position="51"/>
    </location>
</feature>
<organism evidence="10 12">
    <name type="scientific">Xanthobacter flavus</name>
    <dbReference type="NCBI Taxonomy" id="281"/>
    <lineage>
        <taxon>Bacteria</taxon>
        <taxon>Pseudomonadati</taxon>
        <taxon>Pseudomonadota</taxon>
        <taxon>Alphaproteobacteria</taxon>
        <taxon>Hyphomicrobiales</taxon>
        <taxon>Xanthobacteraceae</taxon>
        <taxon>Xanthobacter</taxon>
    </lineage>
</organism>
<reference evidence="11 13" key="2">
    <citation type="submission" date="2023-07" db="EMBL/GenBank/DDBJ databases">
        <title>Genomic Encyclopedia of Type Strains, Phase IV (KMG-IV): sequencing the most valuable type-strain genomes for metagenomic binning, comparative biology and taxonomic classification.</title>
        <authorList>
            <person name="Goeker M."/>
        </authorList>
    </citation>
    <scope>NUCLEOTIDE SEQUENCE [LARGE SCALE GENOMIC DNA]</scope>
    <source>
        <strain evidence="11 13">DSM 338</strain>
    </source>
</reference>
<keyword evidence="13" id="KW-1185">Reference proteome</keyword>
<dbReference type="PANTHER" id="PTHR43848">
    <property type="entry name" value="PUTRESCINE TRANSPORT SYSTEM PERMEASE PROTEIN POTI"/>
    <property type="match status" value="1"/>
</dbReference>
<evidence type="ECO:0000256" key="2">
    <source>
        <dbReference type="ARBA" id="ARBA00007069"/>
    </source>
</evidence>
<evidence type="ECO:0000313" key="12">
    <source>
        <dbReference type="Proteomes" id="UP001144397"/>
    </source>
</evidence>
<feature type="transmembrane region" description="Helical" evidence="8">
    <location>
        <begin position="116"/>
        <end position="143"/>
    </location>
</feature>
<dbReference type="GO" id="GO:0055085">
    <property type="term" value="P:transmembrane transport"/>
    <property type="evidence" value="ECO:0007669"/>
    <property type="project" value="InterPro"/>
</dbReference>
<gene>
    <name evidence="11" type="ORF">GGQ86_001611</name>
    <name evidence="10" type="ORF">XFLAVUS301_10970</name>
</gene>
<dbReference type="Proteomes" id="UP001245370">
    <property type="component" value="Unassembled WGS sequence"/>
</dbReference>
<dbReference type="SUPFAM" id="SSF161098">
    <property type="entry name" value="MetI-like"/>
    <property type="match status" value="1"/>
</dbReference>
<evidence type="ECO:0000256" key="4">
    <source>
        <dbReference type="ARBA" id="ARBA00022475"/>
    </source>
</evidence>
<accession>A0A9W6FKZ8</accession>
<dbReference type="Pfam" id="PF00528">
    <property type="entry name" value="BPD_transp_1"/>
    <property type="match status" value="1"/>
</dbReference>
<dbReference type="EMBL" id="JAVDPY010000002">
    <property type="protein sequence ID" value="MDR6333147.1"/>
    <property type="molecule type" value="Genomic_DNA"/>
</dbReference>
<dbReference type="GO" id="GO:0005886">
    <property type="term" value="C:plasma membrane"/>
    <property type="evidence" value="ECO:0007669"/>
    <property type="project" value="UniProtKB-SubCell"/>
</dbReference>
<proteinExistence type="inferred from homology"/>
<feature type="transmembrane region" description="Helical" evidence="8">
    <location>
        <begin position="82"/>
        <end position="104"/>
    </location>
</feature>
<protein>
    <submittedName>
        <fullName evidence="11">ABC-type spermidine/putrescine transport system permease subunit II</fullName>
    </submittedName>
    <submittedName>
        <fullName evidence="10">Spermidine/putrescine ABC transporter permease</fullName>
    </submittedName>
</protein>
<dbReference type="RefSeq" id="WP_281805986.1">
    <property type="nucleotide sequence ID" value="NZ_BSDO01000001.1"/>
</dbReference>
<evidence type="ECO:0000256" key="3">
    <source>
        <dbReference type="ARBA" id="ARBA00022448"/>
    </source>
</evidence>
<comment type="caution">
    <text evidence="10">The sequence shown here is derived from an EMBL/GenBank/DDBJ whole genome shotgun (WGS) entry which is preliminary data.</text>
</comment>
<comment type="subcellular location">
    <subcellularLocation>
        <location evidence="1 8">Cell membrane</location>
        <topology evidence="1 8">Multi-pass membrane protein</topology>
    </subcellularLocation>
</comment>
<dbReference type="Proteomes" id="UP001144397">
    <property type="component" value="Unassembled WGS sequence"/>
</dbReference>
<dbReference type="EMBL" id="BSDO01000001">
    <property type="protein sequence ID" value="GLI21423.1"/>
    <property type="molecule type" value="Genomic_DNA"/>
</dbReference>
<evidence type="ECO:0000313" key="13">
    <source>
        <dbReference type="Proteomes" id="UP001245370"/>
    </source>
</evidence>
<sequence>MSIATRADLATEAAPPADTAGRIRRAVLAVYAGLFYVVLYLPILLLLVLSFNESQTIGLPMKGATLRWYGEVFGSQKMLASIANSVMLGIASALIATVLALMLAMGFRQDFPFKGLLMKIILLPILIPGIVGGIIYLIFFGYAEIPFGVWTTALPVHVTWVLPFAFLTLFPRLHGFDRSIEEAAADLGARPFTAFRRIVFPVIKPGVVATVMFAFTLSFDEFIRTLFSIGSQRTVPVHLWSLLSDQMAPFLPAVGVVIMVISMLVSLAGFAASARADRPRR</sequence>
<feature type="domain" description="ABC transmembrane type-1" evidence="9">
    <location>
        <begin position="82"/>
        <end position="269"/>
    </location>
</feature>
<evidence type="ECO:0000256" key="5">
    <source>
        <dbReference type="ARBA" id="ARBA00022692"/>
    </source>
</evidence>
<dbReference type="PANTHER" id="PTHR43848:SF2">
    <property type="entry name" value="PUTRESCINE TRANSPORT SYSTEM PERMEASE PROTEIN POTI"/>
    <property type="match status" value="1"/>
</dbReference>
<feature type="transmembrane region" description="Helical" evidence="8">
    <location>
        <begin position="198"/>
        <end position="219"/>
    </location>
</feature>
<keyword evidence="5 8" id="KW-0812">Transmembrane</keyword>
<dbReference type="InterPro" id="IPR051789">
    <property type="entry name" value="Bact_Polyamine_Transport"/>
</dbReference>
<evidence type="ECO:0000313" key="11">
    <source>
        <dbReference type="EMBL" id="MDR6333147.1"/>
    </source>
</evidence>
<feature type="transmembrane region" description="Helical" evidence="8">
    <location>
        <begin position="149"/>
        <end position="170"/>
    </location>
</feature>
<dbReference type="PROSITE" id="PS50928">
    <property type="entry name" value="ABC_TM1"/>
    <property type="match status" value="1"/>
</dbReference>
<dbReference type="CDD" id="cd06261">
    <property type="entry name" value="TM_PBP2"/>
    <property type="match status" value="1"/>
</dbReference>
<comment type="similarity">
    <text evidence="2">Belongs to the binding-protein-dependent transport system permease family. CysTW subfamily.</text>
</comment>
<reference evidence="10" key="1">
    <citation type="submission" date="2022-12" db="EMBL/GenBank/DDBJ databases">
        <title>Reference genome sequencing for broad-spectrum identification of bacterial and archaeal isolates by mass spectrometry.</title>
        <authorList>
            <person name="Sekiguchi Y."/>
            <person name="Tourlousse D.M."/>
        </authorList>
    </citation>
    <scope>NUCLEOTIDE SEQUENCE</scope>
    <source>
        <strain evidence="10">301</strain>
    </source>
</reference>
<name>A0A9W6FKZ8_XANFL</name>
<dbReference type="GeneID" id="95761890"/>
<dbReference type="AlphaFoldDB" id="A0A9W6FKZ8"/>
<evidence type="ECO:0000256" key="1">
    <source>
        <dbReference type="ARBA" id="ARBA00004651"/>
    </source>
</evidence>
<evidence type="ECO:0000313" key="10">
    <source>
        <dbReference type="EMBL" id="GLI21423.1"/>
    </source>
</evidence>
<evidence type="ECO:0000256" key="8">
    <source>
        <dbReference type="RuleBase" id="RU363032"/>
    </source>
</evidence>
<keyword evidence="7 8" id="KW-0472">Membrane</keyword>
<evidence type="ECO:0000259" key="9">
    <source>
        <dbReference type="PROSITE" id="PS50928"/>
    </source>
</evidence>
<dbReference type="Gene3D" id="1.10.3720.10">
    <property type="entry name" value="MetI-like"/>
    <property type="match status" value="1"/>
</dbReference>
<dbReference type="InterPro" id="IPR000515">
    <property type="entry name" value="MetI-like"/>
</dbReference>
<keyword evidence="3 8" id="KW-0813">Transport</keyword>